<dbReference type="PANTHER" id="PTHR42879">
    <property type="entry name" value="3-OXOACYL-(ACYL-CARRIER-PROTEIN) REDUCTASE"/>
    <property type="match status" value="1"/>
</dbReference>
<comment type="similarity">
    <text evidence="1">Belongs to the short-chain dehydrogenases/reductases (SDR) family.</text>
</comment>
<dbReference type="RefSeq" id="WP_380005236.1">
    <property type="nucleotide sequence ID" value="NZ_JBHLYR010000010.1"/>
</dbReference>
<dbReference type="SUPFAM" id="SSF51735">
    <property type="entry name" value="NAD(P)-binding Rossmann-fold domains"/>
    <property type="match status" value="1"/>
</dbReference>
<comment type="caution">
    <text evidence="2">The sequence shown here is derived from an EMBL/GenBank/DDBJ whole genome shotgun (WGS) entry which is preliminary data.</text>
</comment>
<dbReference type="Pfam" id="PF13561">
    <property type="entry name" value="adh_short_C2"/>
    <property type="match status" value="1"/>
</dbReference>
<protein>
    <submittedName>
        <fullName evidence="2">SDR family oxidoreductase</fullName>
    </submittedName>
</protein>
<dbReference type="CDD" id="cd05344">
    <property type="entry name" value="BKR_like_SDR_like"/>
    <property type="match status" value="1"/>
</dbReference>
<keyword evidence="3" id="KW-1185">Reference proteome</keyword>
<accession>A0ABV6ATN9</accession>
<evidence type="ECO:0000313" key="2">
    <source>
        <dbReference type="EMBL" id="MFB9990867.1"/>
    </source>
</evidence>
<evidence type="ECO:0000256" key="1">
    <source>
        <dbReference type="ARBA" id="ARBA00006484"/>
    </source>
</evidence>
<sequence length="260" mass="27462">MNLFPDGTPALVTAASSGLGYATALELAREGARIALCSRDLERAQAAAQRIEAETGRPVLALQADVREAAACRDVVQQAAEALGGLGVLVCNAGGPPPGGFEKFDDDAWESAFQLTLMSTVRLTRAALPHLRQHGGRVLTIVSSSVRRPLPNLTLSNVFRPAVHGLMKSLSIELAPQVAVNCIAPGRVLTERIQELDEARAAREGRSWQEVRTQTEQEVPLGRLGEPAEFGRVAAFLCSSAASYVTGSTLLVDGGAVTNL</sequence>
<dbReference type="Proteomes" id="UP001589733">
    <property type="component" value="Unassembled WGS sequence"/>
</dbReference>
<proteinExistence type="inferred from homology"/>
<evidence type="ECO:0000313" key="3">
    <source>
        <dbReference type="Proteomes" id="UP001589733"/>
    </source>
</evidence>
<dbReference type="Gene3D" id="3.40.50.720">
    <property type="entry name" value="NAD(P)-binding Rossmann-like Domain"/>
    <property type="match status" value="1"/>
</dbReference>
<dbReference type="InterPro" id="IPR002347">
    <property type="entry name" value="SDR_fam"/>
</dbReference>
<gene>
    <name evidence="2" type="ORF">ACFFLM_02555</name>
</gene>
<dbReference type="InterPro" id="IPR036291">
    <property type="entry name" value="NAD(P)-bd_dom_sf"/>
</dbReference>
<dbReference type="InterPro" id="IPR050259">
    <property type="entry name" value="SDR"/>
</dbReference>
<organism evidence="2 3">
    <name type="scientific">Deinococcus oregonensis</name>
    <dbReference type="NCBI Taxonomy" id="1805970"/>
    <lineage>
        <taxon>Bacteria</taxon>
        <taxon>Thermotogati</taxon>
        <taxon>Deinococcota</taxon>
        <taxon>Deinococci</taxon>
        <taxon>Deinococcales</taxon>
        <taxon>Deinococcaceae</taxon>
        <taxon>Deinococcus</taxon>
    </lineage>
</organism>
<name>A0ABV6ATN9_9DEIO</name>
<reference evidence="2 3" key="1">
    <citation type="submission" date="2024-09" db="EMBL/GenBank/DDBJ databases">
        <authorList>
            <person name="Sun Q."/>
            <person name="Mori K."/>
        </authorList>
    </citation>
    <scope>NUCLEOTIDE SEQUENCE [LARGE SCALE GENOMIC DNA]</scope>
    <source>
        <strain evidence="2 3">JCM 13503</strain>
    </source>
</reference>
<dbReference type="EMBL" id="JBHLYR010000010">
    <property type="protein sequence ID" value="MFB9990867.1"/>
    <property type="molecule type" value="Genomic_DNA"/>
</dbReference>
<dbReference type="PANTHER" id="PTHR42879:SF6">
    <property type="entry name" value="NADPH-DEPENDENT REDUCTASE BACG"/>
    <property type="match status" value="1"/>
</dbReference>
<dbReference type="PRINTS" id="PR00081">
    <property type="entry name" value="GDHRDH"/>
</dbReference>